<sequence>MLQGKVALVTGASQGLGRALALAYAKEGASLVINSRSEEGIRPVAGEIESLGAEVLAVAADVSKGEDARRLVEEAVGRFGAIDVLVNNAGVLGPRVAIEEYPEDDWRRVIDANLNGTYLVSRAAIPHLREGGSIINVVSGVSVEGRAEWGAYSVSKFGMEGLSQILAAELEDRGVRSNAVDPGGMRTGMRAAAYPEEDPQTRITPEENTAVFMYLASEESEGVTGQRFKAQEFGKE</sequence>
<dbReference type="Pfam" id="PF00106">
    <property type="entry name" value="adh_short"/>
    <property type="match status" value="1"/>
</dbReference>
<reference evidence="4" key="1">
    <citation type="submission" date="2020-02" db="EMBL/GenBank/DDBJ databases">
        <authorList>
            <person name="Meier V. D."/>
        </authorList>
    </citation>
    <scope>NUCLEOTIDE SEQUENCE</scope>
    <source>
        <strain evidence="4">AVDCRST_MAG01</strain>
    </source>
</reference>
<dbReference type="Gene3D" id="3.40.50.720">
    <property type="entry name" value="NAD(P)-binding Rossmann-like Domain"/>
    <property type="match status" value="1"/>
</dbReference>
<dbReference type="InterPro" id="IPR002347">
    <property type="entry name" value="SDR_fam"/>
</dbReference>
<evidence type="ECO:0000256" key="2">
    <source>
        <dbReference type="ARBA" id="ARBA00023002"/>
    </source>
</evidence>
<dbReference type="AlphaFoldDB" id="A0A6J4PYE1"/>
<evidence type="ECO:0000256" key="3">
    <source>
        <dbReference type="RuleBase" id="RU000363"/>
    </source>
</evidence>
<dbReference type="SUPFAM" id="SSF51735">
    <property type="entry name" value="NAD(P)-binding Rossmann-fold domains"/>
    <property type="match status" value="1"/>
</dbReference>
<dbReference type="PANTHER" id="PTHR42760">
    <property type="entry name" value="SHORT-CHAIN DEHYDROGENASES/REDUCTASES FAMILY MEMBER"/>
    <property type="match status" value="1"/>
</dbReference>
<dbReference type="InterPro" id="IPR036291">
    <property type="entry name" value="NAD(P)-bd_dom_sf"/>
</dbReference>
<dbReference type="FunFam" id="3.40.50.720:FF:000084">
    <property type="entry name" value="Short-chain dehydrogenase reductase"/>
    <property type="match status" value="1"/>
</dbReference>
<accession>A0A6J4PYE1</accession>
<organism evidence="4">
    <name type="scientific">uncultured Rubrobacteraceae bacterium</name>
    <dbReference type="NCBI Taxonomy" id="349277"/>
    <lineage>
        <taxon>Bacteria</taxon>
        <taxon>Bacillati</taxon>
        <taxon>Actinomycetota</taxon>
        <taxon>Rubrobacteria</taxon>
        <taxon>Rubrobacterales</taxon>
        <taxon>Rubrobacteraceae</taxon>
        <taxon>environmental samples</taxon>
    </lineage>
</organism>
<dbReference type="CDD" id="cd05233">
    <property type="entry name" value="SDR_c"/>
    <property type="match status" value="1"/>
</dbReference>
<dbReference type="PANTHER" id="PTHR42760:SF37">
    <property type="entry name" value="CLAVALDEHYDE DEHYDROGENASE"/>
    <property type="match status" value="1"/>
</dbReference>
<dbReference type="GO" id="GO:0016616">
    <property type="term" value="F:oxidoreductase activity, acting on the CH-OH group of donors, NAD or NADP as acceptor"/>
    <property type="evidence" value="ECO:0007669"/>
    <property type="project" value="TreeGrafter"/>
</dbReference>
<evidence type="ECO:0000313" key="4">
    <source>
        <dbReference type="EMBL" id="CAA9425140.1"/>
    </source>
</evidence>
<dbReference type="PROSITE" id="PS00061">
    <property type="entry name" value="ADH_SHORT"/>
    <property type="match status" value="1"/>
</dbReference>
<comment type="similarity">
    <text evidence="1 3">Belongs to the short-chain dehydrogenases/reductases (SDR) family.</text>
</comment>
<name>A0A6J4PYE1_9ACTN</name>
<dbReference type="PRINTS" id="PR00081">
    <property type="entry name" value="GDHRDH"/>
</dbReference>
<dbReference type="EMBL" id="CADCUW010000344">
    <property type="protein sequence ID" value="CAA9425140.1"/>
    <property type="molecule type" value="Genomic_DNA"/>
</dbReference>
<protein>
    <submittedName>
        <fullName evidence="4">Oxidoreductase, short-chain dehydrogenase/reductase family</fullName>
    </submittedName>
</protein>
<evidence type="ECO:0000256" key="1">
    <source>
        <dbReference type="ARBA" id="ARBA00006484"/>
    </source>
</evidence>
<gene>
    <name evidence="4" type="ORF">AVDCRST_MAG01-01-2536</name>
</gene>
<proteinExistence type="inferred from homology"/>
<dbReference type="PRINTS" id="PR00080">
    <property type="entry name" value="SDRFAMILY"/>
</dbReference>
<dbReference type="InterPro" id="IPR020904">
    <property type="entry name" value="Sc_DH/Rdtase_CS"/>
</dbReference>
<keyword evidence="2" id="KW-0560">Oxidoreductase</keyword>